<name>A0A367WCD7_9PROT</name>
<dbReference type="Pfam" id="PF08241">
    <property type="entry name" value="Methyltransf_11"/>
    <property type="match status" value="1"/>
</dbReference>
<dbReference type="InterPro" id="IPR029063">
    <property type="entry name" value="SAM-dependent_MTases_sf"/>
</dbReference>
<evidence type="ECO:0000259" key="1">
    <source>
        <dbReference type="Pfam" id="PF08241"/>
    </source>
</evidence>
<proteinExistence type="predicted"/>
<dbReference type="OrthoDB" id="7365827at2"/>
<dbReference type="SUPFAM" id="SSF53335">
    <property type="entry name" value="S-adenosyl-L-methionine-dependent methyltransferases"/>
    <property type="match status" value="1"/>
</dbReference>
<gene>
    <name evidence="2" type="ORF">TH19_04880</name>
</gene>
<evidence type="ECO:0000313" key="2">
    <source>
        <dbReference type="EMBL" id="RCK39116.1"/>
    </source>
</evidence>
<dbReference type="RefSeq" id="WP_114101161.1">
    <property type="nucleotide sequence ID" value="NZ_JPWF01000002.1"/>
</dbReference>
<dbReference type="Proteomes" id="UP000253226">
    <property type="component" value="Unassembled WGS sequence"/>
</dbReference>
<dbReference type="PANTHER" id="PTHR43591:SF97">
    <property type="entry name" value="CLASS I SAM-DEPENDENT METHYLTRANSFERASE"/>
    <property type="match status" value="1"/>
</dbReference>
<comment type="caution">
    <text evidence="2">The sequence shown here is derived from an EMBL/GenBank/DDBJ whole genome shotgun (WGS) entry which is preliminary data.</text>
</comment>
<accession>A0A367WCD7</accession>
<dbReference type="PANTHER" id="PTHR43591">
    <property type="entry name" value="METHYLTRANSFERASE"/>
    <property type="match status" value="1"/>
</dbReference>
<dbReference type="Gene3D" id="3.40.50.150">
    <property type="entry name" value="Vaccinia Virus protein VP39"/>
    <property type="match status" value="1"/>
</dbReference>
<sequence length="249" mass="28070">MNTTEQQHFNERAAGYETEIGTEYPQALKWRLIEKYSGAGQTIVDIGGANGRHAVDLARHGRKVTCVDLSPGMLEQMRLRDEFLSLQEEQRPTPVVSKAQCLPIASNSADMAYCFATLLLMPDQEEAISELVRIVKPGGFIILDIARPWNVSWFYWDRHYKKLGFPGIFPLSSARTKKLFLNLNCSMLEKIATGLLSQLLYLPFIENGTNLRSWIHKKGQSPDIDGKMTAILPGFANRDYIVLQKGLLP</sequence>
<dbReference type="AlphaFoldDB" id="A0A367WCD7"/>
<feature type="domain" description="Methyltransferase type 11" evidence="1">
    <location>
        <begin position="44"/>
        <end position="143"/>
    </location>
</feature>
<dbReference type="GO" id="GO:0008757">
    <property type="term" value="F:S-adenosylmethionine-dependent methyltransferase activity"/>
    <property type="evidence" value="ECO:0007669"/>
    <property type="project" value="InterPro"/>
</dbReference>
<organism evidence="2 3">
    <name type="scientific">Thalassospira profundimaris</name>
    <dbReference type="NCBI Taxonomy" id="502049"/>
    <lineage>
        <taxon>Bacteria</taxon>
        <taxon>Pseudomonadati</taxon>
        <taxon>Pseudomonadota</taxon>
        <taxon>Alphaproteobacteria</taxon>
        <taxon>Rhodospirillales</taxon>
        <taxon>Thalassospiraceae</taxon>
        <taxon>Thalassospira</taxon>
    </lineage>
</organism>
<evidence type="ECO:0000313" key="3">
    <source>
        <dbReference type="Proteomes" id="UP000253226"/>
    </source>
</evidence>
<dbReference type="EMBL" id="JPWF01000002">
    <property type="protein sequence ID" value="RCK39116.1"/>
    <property type="molecule type" value="Genomic_DNA"/>
</dbReference>
<reference evidence="2 3" key="1">
    <citation type="submission" date="2014-07" db="EMBL/GenBank/DDBJ databases">
        <title>Draft genome sequence of Thalassospira profundimaris 35.</title>
        <authorList>
            <person name="Lai Q."/>
            <person name="Shao Z."/>
        </authorList>
    </citation>
    <scope>NUCLEOTIDE SEQUENCE [LARGE SCALE GENOMIC DNA]</scope>
    <source>
        <strain evidence="2 3">35</strain>
    </source>
</reference>
<dbReference type="InterPro" id="IPR013216">
    <property type="entry name" value="Methyltransf_11"/>
</dbReference>
<dbReference type="CDD" id="cd02440">
    <property type="entry name" value="AdoMet_MTases"/>
    <property type="match status" value="1"/>
</dbReference>
<protein>
    <recommendedName>
        <fullName evidence="1">Methyltransferase type 11 domain-containing protein</fullName>
    </recommendedName>
</protein>